<name>A0AAV4MKZ5_CAEEX</name>
<dbReference type="AlphaFoldDB" id="A0AAV4MKZ5"/>
<keyword evidence="3" id="KW-1185">Reference proteome</keyword>
<accession>A0AAV4MKZ5</accession>
<proteinExistence type="predicted"/>
<organism evidence="2 3">
    <name type="scientific">Caerostris extrusa</name>
    <name type="common">Bark spider</name>
    <name type="synonym">Caerostris bankana</name>
    <dbReference type="NCBI Taxonomy" id="172846"/>
    <lineage>
        <taxon>Eukaryota</taxon>
        <taxon>Metazoa</taxon>
        <taxon>Ecdysozoa</taxon>
        <taxon>Arthropoda</taxon>
        <taxon>Chelicerata</taxon>
        <taxon>Arachnida</taxon>
        <taxon>Araneae</taxon>
        <taxon>Araneomorphae</taxon>
        <taxon>Entelegynae</taxon>
        <taxon>Araneoidea</taxon>
        <taxon>Araneidae</taxon>
        <taxon>Caerostris</taxon>
    </lineage>
</organism>
<evidence type="ECO:0000256" key="1">
    <source>
        <dbReference type="SAM" id="MobiDB-lite"/>
    </source>
</evidence>
<dbReference type="Proteomes" id="UP001054945">
    <property type="component" value="Unassembled WGS sequence"/>
</dbReference>
<reference evidence="2 3" key="1">
    <citation type="submission" date="2021-06" db="EMBL/GenBank/DDBJ databases">
        <title>Caerostris extrusa draft genome.</title>
        <authorList>
            <person name="Kono N."/>
            <person name="Arakawa K."/>
        </authorList>
    </citation>
    <scope>NUCLEOTIDE SEQUENCE [LARGE SCALE GENOMIC DNA]</scope>
</reference>
<comment type="caution">
    <text evidence="2">The sequence shown here is derived from an EMBL/GenBank/DDBJ whole genome shotgun (WGS) entry which is preliminary data.</text>
</comment>
<dbReference type="EMBL" id="BPLR01019829">
    <property type="protein sequence ID" value="GIX72222.1"/>
    <property type="molecule type" value="Genomic_DNA"/>
</dbReference>
<evidence type="ECO:0000313" key="2">
    <source>
        <dbReference type="EMBL" id="GIX72222.1"/>
    </source>
</evidence>
<feature type="region of interest" description="Disordered" evidence="1">
    <location>
        <begin position="97"/>
        <end position="117"/>
    </location>
</feature>
<evidence type="ECO:0000313" key="3">
    <source>
        <dbReference type="Proteomes" id="UP001054945"/>
    </source>
</evidence>
<gene>
    <name evidence="2" type="ORF">CEXT_560231</name>
</gene>
<sequence length="117" mass="13339">MNSITTFTHNQHFRLFTCKPSANKPGGTYRLEKKKEKITPVQQLLARGCYIPPHSRAGEELYRSLSKSHRRYSAANRYRSQPCLHCHFMMTEQPKNTLNSAAAPPTSKPISPLINVQ</sequence>
<protein>
    <submittedName>
        <fullName evidence="2">Uncharacterized protein</fullName>
    </submittedName>
</protein>